<keyword evidence="3" id="KW-1185">Reference proteome</keyword>
<protein>
    <submittedName>
        <fullName evidence="2">Uncharacterized protein</fullName>
    </submittedName>
</protein>
<feature type="region of interest" description="Disordered" evidence="1">
    <location>
        <begin position="13"/>
        <end position="38"/>
    </location>
</feature>
<dbReference type="AlphaFoldDB" id="A0A6G1GSI3"/>
<name>A0A6G1GSI3_9PEZI</name>
<evidence type="ECO:0000256" key="1">
    <source>
        <dbReference type="SAM" id="MobiDB-lite"/>
    </source>
</evidence>
<evidence type="ECO:0000313" key="2">
    <source>
        <dbReference type="EMBL" id="KAF1983764.1"/>
    </source>
</evidence>
<reference evidence="2" key="1">
    <citation type="journal article" date="2020" name="Stud. Mycol.">
        <title>101 Dothideomycetes genomes: a test case for predicting lifestyles and emergence of pathogens.</title>
        <authorList>
            <person name="Haridas S."/>
            <person name="Albert R."/>
            <person name="Binder M."/>
            <person name="Bloem J."/>
            <person name="Labutti K."/>
            <person name="Salamov A."/>
            <person name="Andreopoulos B."/>
            <person name="Baker S."/>
            <person name="Barry K."/>
            <person name="Bills G."/>
            <person name="Bluhm B."/>
            <person name="Cannon C."/>
            <person name="Castanera R."/>
            <person name="Culley D."/>
            <person name="Daum C."/>
            <person name="Ezra D."/>
            <person name="Gonzalez J."/>
            <person name="Henrissat B."/>
            <person name="Kuo A."/>
            <person name="Liang C."/>
            <person name="Lipzen A."/>
            <person name="Lutzoni F."/>
            <person name="Magnuson J."/>
            <person name="Mondo S."/>
            <person name="Nolan M."/>
            <person name="Ohm R."/>
            <person name="Pangilinan J."/>
            <person name="Park H.-J."/>
            <person name="Ramirez L."/>
            <person name="Alfaro M."/>
            <person name="Sun H."/>
            <person name="Tritt A."/>
            <person name="Yoshinaga Y."/>
            <person name="Zwiers L.-H."/>
            <person name="Turgeon B."/>
            <person name="Goodwin S."/>
            <person name="Spatafora J."/>
            <person name="Crous P."/>
            <person name="Grigoriev I."/>
        </authorList>
    </citation>
    <scope>NUCLEOTIDE SEQUENCE</scope>
    <source>
        <strain evidence="2">CBS 113979</strain>
    </source>
</reference>
<dbReference type="EMBL" id="ML977172">
    <property type="protein sequence ID" value="KAF1983764.1"/>
    <property type="molecule type" value="Genomic_DNA"/>
</dbReference>
<evidence type="ECO:0000313" key="3">
    <source>
        <dbReference type="Proteomes" id="UP000800041"/>
    </source>
</evidence>
<organism evidence="2 3">
    <name type="scientific">Aulographum hederae CBS 113979</name>
    <dbReference type="NCBI Taxonomy" id="1176131"/>
    <lineage>
        <taxon>Eukaryota</taxon>
        <taxon>Fungi</taxon>
        <taxon>Dikarya</taxon>
        <taxon>Ascomycota</taxon>
        <taxon>Pezizomycotina</taxon>
        <taxon>Dothideomycetes</taxon>
        <taxon>Pleosporomycetidae</taxon>
        <taxon>Aulographales</taxon>
        <taxon>Aulographaceae</taxon>
    </lineage>
</organism>
<accession>A0A6G1GSI3</accession>
<sequence>MTTKVVVSVYPSEAAAPSDIPSAPVSEEAYSTTPADESAPAIPVETIMVVPKPPTVDSPAGPWNGTTPVYGATGTASASLSATLAPTTTGPAMFTGAAGRVNVGVEGLVYENRDEAERRGLLWGGSR</sequence>
<dbReference type="Proteomes" id="UP000800041">
    <property type="component" value="Unassembled WGS sequence"/>
</dbReference>
<proteinExistence type="predicted"/>
<gene>
    <name evidence="2" type="ORF">K402DRAFT_155399</name>
</gene>